<dbReference type="Pfam" id="PF11835">
    <property type="entry name" value="RRM_8"/>
    <property type="match status" value="1"/>
</dbReference>
<accession>A0A0E0P853</accession>
<dbReference type="InterPro" id="IPR021790">
    <property type="entry name" value="PTBP1-like_RRM2"/>
</dbReference>
<sequence>MTTWHQSHSPWLSMSSEFLHVIVSNLLYPVTEDILHRVFCAYGAKKIYMHLMETRMEASVQFQSHEDTEYARKTFHGRNIYDGCCRMDIHLELPSPAATSSNSAPTTPFCQIIKELRADLKELVAILHEKLVKEEERRTGEAAVANLSMTTGTLLLVSPLPQFSPSEASSSQEQEQL</sequence>
<evidence type="ECO:0000259" key="3">
    <source>
        <dbReference type="SMART" id="SM00360"/>
    </source>
</evidence>
<evidence type="ECO:0000256" key="1">
    <source>
        <dbReference type="ARBA" id="ARBA00022737"/>
    </source>
</evidence>
<dbReference type="HOGENOM" id="CLU_087431_1_0_1"/>
<dbReference type="InterPro" id="IPR035979">
    <property type="entry name" value="RBD_domain_sf"/>
</dbReference>
<keyword evidence="2" id="KW-0694">RNA-binding</keyword>
<dbReference type="SUPFAM" id="SSF54928">
    <property type="entry name" value="RNA-binding domain, RBD"/>
    <property type="match status" value="1"/>
</dbReference>
<evidence type="ECO:0000313" key="5">
    <source>
        <dbReference type="Proteomes" id="UP000008022"/>
    </source>
</evidence>
<keyword evidence="1" id="KW-0677">Repeat</keyword>
<dbReference type="Gene3D" id="3.30.70.330">
    <property type="match status" value="1"/>
</dbReference>
<dbReference type="AlphaFoldDB" id="A0A0E0P853"/>
<dbReference type="CDD" id="cd12422">
    <property type="entry name" value="RRM2_PTBP1_hnRNPL_like"/>
    <property type="match status" value="1"/>
</dbReference>
<evidence type="ECO:0000313" key="4">
    <source>
        <dbReference type="EnsemblPlants" id="ORUFI04G11090.1"/>
    </source>
</evidence>
<protein>
    <recommendedName>
        <fullName evidence="3">RRM domain-containing protein</fullName>
    </recommendedName>
</protein>
<dbReference type="GO" id="GO:0003723">
    <property type="term" value="F:RNA binding"/>
    <property type="evidence" value="ECO:0007669"/>
    <property type="project" value="UniProtKB-KW"/>
</dbReference>
<reference evidence="5" key="1">
    <citation type="submission" date="2013-06" db="EMBL/GenBank/DDBJ databases">
        <authorList>
            <person name="Zhao Q."/>
        </authorList>
    </citation>
    <scope>NUCLEOTIDE SEQUENCE</scope>
    <source>
        <strain evidence="5">cv. W1943</strain>
    </source>
</reference>
<reference evidence="4" key="2">
    <citation type="submission" date="2015-06" db="UniProtKB">
        <authorList>
            <consortium name="EnsemblPlants"/>
        </authorList>
    </citation>
    <scope>IDENTIFICATION</scope>
</reference>
<feature type="domain" description="RRM" evidence="3">
    <location>
        <begin position="20"/>
        <end position="88"/>
    </location>
</feature>
<dbReference type="Gramene" id="ORUFI04G11090.1">
    <property type="protein sequence ID" value="ORUFI04G11090.1"/>
    <property type="gene ID" value="ORUFI04G11090"/>
</dbReference>
<proteinExistence type="predicted"/>
<name>A0A0E0P853_ORYRU</name>
<dbReference type="eggNOG" id="KOG1190">
    <property type="taxonomic scope" value="Eukaryota"/>
</dbReference>
<dbReference type="InterPro" id="IPR012677">
    <property type="entry name" value="Nucleotide-bd_a/b_plait_sf"/>
</dbReference>
<dbReference type="EnsemblPlants" id="ORUFI04G11090.1">
    <property type="protein sequence ID" value="ORUFI04G11090.1"/>
    <property type="gene ID" value="ORUFI04G11090"/>
</dbReference>
<dbReference type="OMA" id="QFQSHED"/>
<organism evidence="4 5">
    <name type="scientific">Oryza rufipogon</name>
    <name type="common">Brownbeard rice</name>
    <name type="synonym">Asian wild rice</name>
    <dbReference type="NCBI Taxonomy" id="4529"/>
    <lineage>
        <taxon>Eukaryota</taxon>
        <taxon>Viridiplantae</taxon>
        <taxon>Streptophyta</taxon>
        <taxon>Embryophyta</taxon>
        <taxon>Tracheophyta</taxon>
        <taxon>Spermatophyta</taxon>
        <taxon>Magnoliopsida</taxon>
        <taxon>Liliopsida</taxon>
        <taxon>Poales</taxon>
        <taxon>Poaceae</taxon>
        <taxon>BOP clade</taxon>
        <taxon>Oryzoideae</taxon>
        <taxon>Oryzeae</taxon>
        <taxon>Oryzinae</taxon>
        <taxon>Oryza</taxon>
    </lineage>
</organism>
<evidence type="ECO:0000256" key="2">
    <source>
        <dbReference type="ARBA" id="ARBA00022884"/>
    </source>
</evidence>
<dbReference type="InterPro" id="IPR000504">
    <property type="entry name" value="RRM_dom"/>
</dbReference>
<dbReference type="STRING" id="4529.A0A0E0P853"/>
<dbReference type="SMART" id="SM00360">
    <property type="entry name" value="RRM"/>
    <property type="match status" value="1"/>
</dbReference>
<keyword evidence="5" id="KW-1185">Reference proteome</keyword>
<dbReference type="PANTHER" id="PTHR15592">
    <property type="entry name" value="MATRIN 3/NUCLEAR PROTEIN 220-RELATED"/>
    <property type="match status" value="1"/>
</dbReference>
<dbReference type="Proteomes" id="UP000008022">
    <property type="component" value="Unassembled WGS sequence"/>
</dbReference>